<dbReference type="EMBL" id="CP003179">
    <property type="protein sequence ID" value="AEW04616.1"/>
    <property type="molecule type" value="Genomic_DNA"/>
</dbReference>
<reference evidence="3" key="1">
    <citation type="submission" date="2011-12" db="EMBL/GenBank/DDBJ databases">
        <title>The complete genome of chromosome of Sulfobacillus acidophilus DSM 10332.</title>
        <authorList>
            <person name="Lucas S."/>
            <person name="Han J."/>
            <person name="Lapidus A."/>
            <person name="Bruce D."/>
            <person name="Goodwin L."/>
            <person name="Pitluck S."/>
            <person name="Peters L."/>
            <person name="Kyrpides N."/>
            <person name="Mavromatis K."/>
            <person name="Ivanova N."/>
            <person name="Mikhailova N."/>
            <person name="Chertkov O."/>
            <person name="Saunders E."/>
            <person name="Detter J.C."/>
            <person name="Tapia R."/>
            <person name="Han C."/>
            <person name="Land M."/>
            <person name="Hauser L."/>
            <person name="Markowitz V."/>
            <person name="Cheng J.-F."/>
            <person name="Hugenholtz P."/>
            <person name="Woyke T."/>
            <person name="Wu D."/>
            <person name="Pukall R."/>
            <person name="Gehrich-Schroeter G."/>
            <person name="Schneider S."/>
            <person name="Klenk H.-P."/>
            <person name="Eisen J.A."/>
        </authorList>
    </citation>
    <scope>NUCLEOTIDE SEQUENCE [LARGE SCALE GENOMIC DNA]</scope>
    <source>
        <strain evidence="3">ATCC 700253 / DSM 10332 / NAL</strain>
    </source>
</reference>
<dbReference type="KEGG" id="sap:Sulac_1116"/>
<evidence type="ECO:0000313" key="2">
    <source>
        <dbReference type="EMBL" id="AEW04616.1"/>
    </source>
</evidence>
<name>G8TU25_SULAD</name>
<keyword evidence="3" id="KW-1185">Reference proteome</keyword>
<dbReference type="HOGENOM" id="CLU_2248716_0_0_9"/>
<dbReference type="AlphaFoldDB" id="G8TU25"/>
<accession>G8TU25</accession>
<evidence type="ECO:0000313" key="3">
    <source>
        <dbReference type="Proteomes" id="UP000005439"/>
    </source>
</evidence>
<sequence length="104" mass="12349">MAENHSPVDPRFYTIAAWRRQASGIGRWLYYVGAAEWYLDYQRWKIRVRWWHPVVWFVMTIAFIVWACVGAYREVAQGISGLALAMSPTDHRDTSLRRLTRFNK</sequence>
<keyword evidence="1" id="KW-0472">Membrane</keyword>
<evidence type="ECO:0000256" key="1">
    <source>
        <dbReference type="SAM" id="Phobius"/>
    </source>
</evidence>
<proteinExistence type="predicted"/>
<keyword evidence="1" id="KW-0812">Transmembrane</keyword>
<reference evidence="2 3" key="2">
    <citation type="journal article" date="2012" name="Stand. Genomic Sci.">
        <title>Complete genome sequence of the moderately thermophilic mineral-sulfide-oxidizing firmicute Sulfobacillus acidophilus type strain (NAL(T)).</title>
        <authorList>
            <person name="Anderson I."/>
            <person name="Chertkov O."/>
            <person name="Chen A."/>
            <person name="Saunders E."/>
            <person name="Lapidus A."/>
            <person name="Nolan M."/>
            <person name="Lucas S."/>
            <person name="Hammon N."/>
            <person name="Deshpande S."/>
            <person name="Cheng J.F."/>
            <person name="Han C."/>
            <person name="Tapia R."/>
            <person name="Goodwin L.A."/>
            <person name="Pitluck S."/>
            <person name="Liolios K."/>
            <person name="Pagani I."/>
            <person name="Ivanova N."/>
            <person name="Mikhailova N."/>
            <person name="Pati A."/>
            <person name="Palaniappan K."/>
            <person name="Land M."/>
            <person name="Pan C."/>
            <person name="Rohde M."/>
            <person name="Pukall R."/>
            <person name="Goker M."/>
            <person name="Detter J.C."/>
            <person name="Woyke T."/>
            <person name="Bristow J."/>
            <person name="Eisen J.A."/>
            <person name="Markowitz V."/>
            <person name="Hugenholtz P."/>
            <person name="Kyrpides N.C."/>
            <person name="Klenk H.P."/>
            <person name="Mavromatis K."/>
        </authorList>
    </citation>
    <scope>NUCLEOTIDE SEQUENCE [LARGE SCALE GENOMIC DNA]</scope>
    <source>
        <strain evidence="3">ATCC 700253 / DSM 10332 / NAL</strain>
    </source>
</reference>
<organism evidence="2 3">
    <name type="scientific">Sulfobacillus acidophilus (strain ATCC 700253 / DSM 10332 / NAL)</name>
    <dbReference type="NCBI Taxonomy" id="679936"/>
    <lineage>
        <taxon>Bacteria</taxon>
        <taxon>Bacillati</taxon>
        <taxon>Bacillota</taxon>
        <taxon>Clostridia</taxon>
        <taxon>Eubacteriales</taxon>
        <taxon>Clostridiales Family XVII. Incertae Sedis</taxon>
        <taxon>Sulfobacillus</taxon>
    </lineage>
</organism>
<dbReference type="Proteomes" id="UP000005439">
    <property type="component" value="Chromosome"/>
</dbReference>
<gene>
    <name evidence="2" type="ordered locus">Sulac_1116</name>
</gene>
<protein>
    <submittedName>
        <fullName evidence="2">Uncharacterized protein</fullName>
    </submittedName>
</protein>
<feature type="transmembrane region" description="Helical" evidence="1">
    <location>
        <begin position="50"/>
        <end position="72"/>
    </location>
</feature>
<keyword evidence="1" id="KW-1133">Transmembrane helix</keyword>
<dbReference type="STRING" id="679936.Sulac_1116"/>
<dbReference type="PATRIC" id="fig|679936.5.peg.1177"/>